<evidence type="ECO:0000313" key="2">
    <source>
        <dbReference type="Proteomes" id="UP000007129"/>
    </source>
</evidence>
<name>K2RYM2_MACPH</name>
<organism evidence="1 2">
    <name type="scientific">Macrophomina phaseolina (strain MS6)</name>
    <name type="common">Charcoal rot fungus</name>
    <dbReference type="NCBI Taxonomy" id="1126212"/>
    <lineage>
        <taxon>Eukaryota</taxon>
        <taxon>Fungi</taxon>
        <taxon>Dikarya</taxon>
        <taxon>Ascomycota</taxon>
        <taxon>Pezizomycotina</taxon>
        <taxon>Dothideomycetes</taxon>
        <taxon>Dothideomycetes incertae sedis</taxon>
        <taxon>Botryosphaeriales</taxon>
        <taxon>Botryosphaeriaceae</taxon>
        <taxon>Macrophomina</taxon>
    </lineage>
</organism>
<accession>K2RYM2</accession>
<proteinExistence type="predicted"/>
<dbReference type="AlphaFoldDB" id="K2RYM2"/>
<sequence length="137" mass="15005">MGFRTEDEIKTDMKPFILLLAAATAATAAPAAEPQAIGATRSAYDIICTSPPRGNKVKHGDITWALQNRRKELDLGAGWWNQRNLICDNNNPTPLGQAAVWITYNHVRDKGKETTLAGNARIACRPSEDWGLSCRDA</sequence>
<dbReference type="VEuPathDB" id="FungiDB:MPH_02790"/>
<dbReference type="EMBL" id="AHHD01000102">
    <property type="protein sequence ID" value="EKG19863.1"/>
    <property type="molecule type" value="Genomic_DNA"/>
</dbReference>
<dbReference type="InParanoid" id="K2RYM2"/>
<dbReference type="OrthoDB" id="4823420at2759"/>
<gene>
    <name evidence="1" type="ORF">MPH_02790</name>
</gene>
<protein>
    <submittedName>
        <fullName evidence="1">Aconitase A/isopropylmalate dehydratase small subunit swivel</fullName>
    </submittedName>
</protein>
<reference evidence="1 2" key="1">
    <citation type="journal article" date="2012" name="BMC Genomics">
        <title>Tools to kill: Genome of one of the most destructive plant pathogenic fungi Macrophomina phaseolina.</title>
        <authorList>
            <person name="Islam M.S."/>
            <person name="Haque M.S."/>
            <person name="Islam M.M."/>
            <person name="Emdad E.M."/>
            <person name="Halim A."/>
            <person name="Hossen Q.M.M."/>
            <person name="Hossain M.Z."/>
            <person name="Ahmed B."/>
            <person name="Rahim S."/>
            <person name="Rahman M.S."/>
            <person name="Alam M.M."/>
            <person name="Hou S."/>
            <person name="Wan X."/>
            <person name="Saito J.A."/>
            <person name="Alam M."/>
        </authorList>
    </citation>
    <scope>NUCLEOTIDE SEQUENCE [LARGE SCALE GENOMIC DNA]</scope>
    <source>
        <strain evidence="1 2">MS6</strain>
    </source>
</reference>
<comment type="caution">
    <text evidence="1">The sequence shown here is derived from an EMBL/GenBank/DDBJ whole genome shotgun (WGS) entry which is preliminary data.</text>
</comment>
<dbReference type="eggNOG" id="ENOG502SZ9P">
    <property type="taxonomic scope" value="Eukaryota"/>
</dbReference>
<evidence type="ECO:0000313" key="1">
    <source>
        <dbReference type="EMBL" id="EKG19863.1"/>
    </source>
</evidence>
<dbReference type="HOGENOM" id="CLU_164163_0_0_1"/>
<dbReference type="Proteomes" id="UP000007129">
    <property type="component" value="Unassembled WGS sequence"/>
</dbReference>